<keyword evidence="3" id="KW-0934">Plastid</keyword>
<name>A0A9P1M1P6_9DINO</name>
<evidence type="ECO:0000313" key="7">
    <source>
        <dbReference type="Proteomes" id="UP001152797"/>
    </source>
</evidence>
<evidence type="ECO:0000256" key="3">
    <source>
        <dbReference type="ARBA" id="ARBA00022640"/>
    </source>
</evidence>
<comment type="caution">
    <text evidence="4">The sequence shown here is derived from an EMBL/GenBank/DDBJ whole genome shotgun (WGS) entry which is preliminary data.</text>
</comment>
<dbReference type="Pfam" id="PF06127">
    <property type="entry name" value="Mpo1-like"/>
    <property type="match status" value="1"/>
</dbReference>
<keyword evidence="7" id="KW-1185">Reference proteome</keyword>
<dbReference type="OrthoDB" id="5511466at2759"/>
<evidence type="ECO:0000313" key="5">
    <source>
        <dbReference type="EMBL" id="CAL1172326.1"/>
    </source>
</evidence>
<dbReference type="AlphaFoldDB" id="A0A9P1M1P6"/>
<evidence type="ECO:0000313" key="4">
    <source>
        <dbReference type="EMBL" id="CAI4018951.1"/>
    </source>
</evidence>
<evidence type="ECO:0000256" key="2">
    <source>
        <dbReference type="ARBA" id="ARBA00022528"/>
    </source>
</evidence>
<dbReference type="InterPro" id="IPR022796">
    <property type="entry name" value="Chloroa_b-bind"/>
</dbReference>
<comment type="subcellular location">
    <subcellularLocation>
        <location evidence="1">Plastid</location>
        <location evidence="1">Chloroplast</location>
    </subcellularLocation>
</comment>
<evidence type="ECO:0000256" key="1">
    <source>
        <dbReference type="ARBA" id="ARBA00004229"/>
    </source>
</evidence>
<dbReference type="PANTHER" id="PTHR34205:SF2">
    <property type="entry name" value="DUF962 DOMAIN-CONTAINING PROTEIN"/>
    <property type="match status" value="1"/>
</dbReference>
<evidence type="ECO:0000313" key="6">
    <source>
        <dbReference type="EMBL" id="CAL4806263.1"/>
    </source>
</evidence>
<dbReference type="InterPro" id="IPR009305">
    <property type="entry name" value="Mpo1-like"/>
</dbReference>
<dbReference type="EMBL" id="CAMXCT010006722">
    <property type="protein sequence ID" value="CAI4018951.1"/>
    <property type="molecule type" value="Genomic_DNA"/>
</dbReference>
<dbReference type="GO" id="GO:0009507">
    <property type="term" value="C:chloroplast"/>
    <property type="evidence" value="ECO:0007669"/>
    <property type="project" value="UniProtKB-SubCell"/>
</dbReference>
<reference evidence="5" key="2">
    <citation type="submission" date="2024-04" db="EMBL/GenBank/DDBJ databases">
        <authorList>
            <person name="Chen Y."/>
            <person name="Shah S."/>
            <person name="Dougan E. K."/>
            <person name="Thang M."/>
            <person name="Chan C."/>
        </authorList>
    </citation>
    <scope>NUCLEOTIDE SEQUENCE [LARGE SCALE GENOMIC DNA]</scope>
</reference>
<gene>
    <name evidence="4" type="ORF">C1SCF055_LOCUS43480</name>
</gene>
<dbReference type="Gene3D" id="1.10.3460.10">
    <property type="entry name" value="Chlorophyll a/b binding protein domain"/>
    <property type="match status" value="1"/>
</dbReference>
<dbReference type="EMBL" id="CAMXCT020006722">
    <property type="protein sequence ID" value="CAL1172326.1"/>
    <property type="molecule type" value="Genomic_DNA"/>
</dbReference>
<dbReference type="EMBL" id="CAMXCT030006722">
    <property type="protein sequence ID" value="CAL4806263.1"/>
    <property type="molecule type" value="Genomic_DNA"/>
</dbReference>
<reference evidence="4" key="1">
    <citation type="submission" date="2022-10" db="EMBL/GenBank/DDBJ databases">
        <authorList>
            <person name="Chen Y."/>
            <person name="Dougan E. K."/>
            <person name="Chan C."/>
            <person name="Rhodes N."/>
            <person name="Thang M."/>
        </authorList>
    </citation>
    <scope>NUCLEOTIDE SEQUENCE</scope>
</reference>
<protein>
    <submittedName>
        <fullName evidence="6">Fucoxanthin-chlorophyll a-c binding protein E, chloroplastic</fullName>
    </submittedName>
</protein>
<dbReference type="PANTHER" id="PTHR34205">
    <property type="entry name" value="TRANSMEMBRANE PROTEIN"/>
    <property type="match status" value="1"/>
</dbReference>
<feature type="non-terminal residue" evidence="4">
    <location>
        <position position="350"/>
    </location>
</feature>
<dbReference type="Proteomes" id="UP001152797">
    <property type="component" value="Unassembled WGS sequence"/>
</dbReference>
<keyword evidence="2" id="KW-0150">Chloroplast</keyword>
<organism evidence="4">
    <name type="scientific">Cladocopium goreaui</name>
    <dbReference type="NCBI Taxonomy" id="2562237"/>
    <lineage>
        <taxon>Eukaryota</taxon>
        <taxon>Sar</taxon>
        <taxon>Alveolata</taxon>
        <taxon>Dinophyceae</taxon>
        <taxon>Suessiales</taxon>
        <taxon>Symbiodiniaceae</taxon>
        <taxon>Cladocopium</taxon>
    </lineage>
</organism>
<dbReference type="Pfam" id="PF00504">
    <property type="entry name" value="Chloroa_b-bind"/>
    <property type="match status" value="1"/>
</dbReference>
<sequence length="350" mass="38830">WSGWFKDVRSLKDDGLTGSAWGDWANYADSPLRAFEGELGVQPPVGFWDPLGLSSDGDVEVFKRRREVELKHGRISMYACLRYIVPEYFRFPGVLRRQPSLGFTVNSADLGDLSPKLGLSFESIPNGLAALTKVPGQGWAQIVAFLGTYELFINKPVGDEPGNYGKGNLGLGFLGPVKDPEEAPMIVASSGLATTCFSLGQLNDREAVIFSSQLVTDRAVALCLAMPRISYPLPAGIGSFGEFWPYYCREHSLRANRWLHFCGSLTGLFLFFHTLFTSADKRRLPLCPLIGYGCAWIGHFFVEQNKPASFKYPLYSFTGDWVMVWMMLLGKMDAEVKLAHKKLGTTPPES</sequence>
<dbReference type="SUPFAM" id="SSF103511">
    <property type="entry name" value="Chlorophyll a-b binding protein"/>
    <property type="match status" value="1"/>
</dbReference>
<proteinExistence type="predicted"/>
<accession>A0A9P1M1P6</accession>